<dbReference type="EMBL" id="MDHJ01000001">
    <property type="protein sequence ID" value="OUE07829.1"/>
    <property type="molecule type" value="Genomic_DNA"/>
</dbReference>
<comment type="caution">
    <text evidence="1">The sequence shown here is derived from an EMBL/GenBank/DDBJ whole genome shotgun (WGS) entry which is preliminary data.</text>
</comment>
<evidence type="ECO:0000313" key="2">
    <source>
        <dbReference type="Proteomes" id="UP000195106"/>
    </source>
</evidence>
<dbReference type="RefSeq" id="WP_094115016.1">
    <property type="nucleotide sequence ID" value="NZ_PSTS01000013.1"/>
</dbReference>
<gene>
    <name evidence="1" type="ORF">CMsap09_02690</name>
</gene>
<protein>
    <submittedName>
        <fullName evidence="1">Uncharacterized protein</fullName>
    </submittedName>
</protein>
<sequence>MALTNLPYDDEAILAAAESATVISREVRDVQVDFAGTSISDDGVARITATVSWTVPADEAVRILEQALPRD</sequence>
<dbReference type="Proteomes" id="UP000195106">
    <property type="component" value="Unassembled WGS sequence"/>
</dbReference>
<proteinExistence type="predicted"/>
<reference evidence="1 2" key="1">
    <citation type="submission" date="2016-08" db="EMBL/GenBank/DDBJ databases">
        <title>Genome sequence of Clavibacter michiganensis spp. strain CASJ009.</title>
        <authorList>
            <person name="Thapa S.P."/>
            <person name="Coaker G."/>
        </authorList>
    </citation>
    <scope>NUCLEOTIDE SEQUENCE [LARGE SCALE GENOMIC DNA]</scope>
    <source>
        <strain evidence="1">CASJ009</strain>
    </source>
</reference>
<accession>A0A251XRB5</accession>
<dbReference type="AlphaFoldDB" id="A0A251XRB5"/>
<evidence type="ECO:0000313" key="1">
    <source>
        <dbReference type="EMBL" id="OUE07829.1"/>
    </source>
</evidence>
<organism evidence="1 2">
    <name type="scientific">Clavibacter michiganensis</name>
    <dbReference type="NCBI Taxonomy" id="28447"/>
    <lineage>
        <taxon>Bacteria</taxon>
        <taxon>Bacillati</taxon>
        <taxon>Actinomycetota</taxon>
        <taxon>Actinomycetes</taxon>
        <taxon>Micrococcales</taxon>
        <taxon>Microbacteriaceae</taxon>
        <taxon>Clavibacter</taxon>
    </lineage>
</organism>
<name>A0A251XRB5_9MICO</name>
<dbReference type="OrthoDB" id="5123743at2"/>